<protein>
    <submittedName>
        <fullName evidence="1">Putative phage baseplate assembly protein</fullName>
    </submittedName>
</protein>
<reference evidence="1 2" key="1">
    <citation type="submission" date="2018-05" db="EMBL/GenBank/DDBJ databases">
        <title>Genomic Encyclopedia of Type Strains, Phase IV (KMG-IV): sequencing the most valuable type-strain genomes for metagenomic binning, comparative biology and taxonomic classification.</title>
        <authorList>
            <person name="Goeker M."/>
        </authorList>
    </citation>
    <scope>NUCLEOTIDE SEQUENCE [LARGE SCALE GENOMIC DNA]</scope>
    <source>
        <strain evidence="1 2">DSM 23606</strain>
    </source>
</reference>
<sequence length="839" mass="91007">MSAIQDSDAIDERARDLAALDLNGLAAVLVALTPPAPPGSAWLELHFVNDRHVAAILAAVALPGAATALFPIRGGHRLPAGPAAGQVRCTAVAAGPDAASLRLSVEPVGDYSTYTLELVWDAAELDPFFAALAFRFRPGCFTNDCAAAAAGNRAAAAVPAIDYLAKDYDSFRHLLMSAMAARVPAWQPTSEADLDQVLIDLFAAAADELSDYQDRTLAEATLASARKRVSLVRHARLMDYQVHQGNQASTWLALLLDPLAIPPALLPLQLDSELQVWAGHADDVDAQVWFASRETRLPPAARRELDPLLNVLRVHTWADAQPALAAGSTSADLLPVLAGGATQAHSLDLAARINSGRLPQLLIEEKLNPHTGRAAGRDPRKRQLLTLLPDARVLRDPVADAWPLRVHWADTDALRYDYAVLSYCGAGGARIDDISLLHGNLLPVHQGRLARTHFHEAGSDLPLDQPGERHRHYRRRYLYGEPRGVLCALPDAPLAWLPTPPGGEVAPRSTLQLSVEAGGLSEPWDEVTELVHSDDSAEEGDHYVVETDELGRSTLRFGDGINGRWLADGAIVHTDYQVLAAGGGLAGNVGAQTLVHLQPPPSLPAGAIASVWNPFDVTDGRAPEPPEKILRNAPEAYRARQLRAITLADYVQRAEEVPGVARAVARYAWTGSWRCVRLCLDPLGSTELTPALRAAVAAHLEAVRLIGEDLELRPPRFVPLSIDIELCLQPDYWVEDLRYVIEQELSDGWTADGRRGFFHPDAWTFGQSLHRSELEGRLHAIPGVEHLIAIRMRRFDAATPGTADPEVLEAGFDEIFLVRNDPDHLELGSLQLTLRGGRQ</sequence>
<dbReference type="AlphaFoldDB" id="A0A317MU83"/>
<name>A0A317MU83_9GAMM</name>
<dbReference type="EMBL" id="QGTJ01000006">
    <property type="protein sequence ID" value="PWV61195.1"/>
    <property type="molecule type" value="Genomic_DNA"/>
</dbReference>
<keyword evidence="2" id="KW-1185">Reference proteome</keyword>
<gene>
    <name evidence="1" type="ORF">C7443_106209</name>
</gene>
<evidence type="ECO:0000313" key="1">
    <source>
        <dbReference type="EMBL" id="PWV61195.1"/>
    </source>
</evidence>
<proteinExistence type="predicted"/>
<accession>A0A317MU83</accession>
<comment type="caution">
    <text evidence="1">The sequence shown here is derived from an EMBL/GenBank/DDBJ whole genome shotgun (WGS) entry which is preliminary data.</text>
</comment>
<dbReference type="RefSeq" id="WP_110018868.1">
    <property type="nucleotide sequence ID" value="NZ_QGTJ01000006.1"/>
</dbReference>
<organism evidence="1 2">
    <name type="scientific">Plasticicumulans acidivorans</name>
    <dbReference type="NCBI Taxonomy" id="886464"/>
    <lineage>
        <taxon>Bacteria</taxon>
        <taxon>Pseudomonadati</taxon>
        <taxon>Pseudomonadota</taxon>
        <taxon>Gammaproteobacteria</taxon>
        <taxon>Candidatus Competibacteraceae</taxon>
        <taxon>Plasticicumulans</taxon>
    </lineage>
</organism>
<evidence type="ECO:0000313" key="2">
    <source>
        <dbReference type="Proteomes" id="UP000246569"/>
    </source>
</evidence>
<dbReference type="OrthoDB" id="9796131at2"/>
<dbReference type="Proteomes" id="UP000246569">
    <property type="component" value="Unassembled WGS sequence"/>
</dbReference>